<evidence type="ECO:0000313" key="19">
    <source>
        <dbReference type="Proteomes" id="UP000054558"/>
    </source>
</evidence>
<evidence type="ECO:0000256" key="17">
    <source>
        <dbReference type="PIRSR" id="PIRSR007828-2"/>
    </source>
</evidence>
<dbReference type="GO" id="GO:0046872">
    <property type="term" value="F:metal ion binding"/>
    <property type="evidence" value="ECO:0007669"/>
    <property type="project" value="UniProtKB-KW"/>
</dbReference>
<dbReference type="Proteomes" id="UP000054558">
    <property type="component" value="Unassembled WGS sequence"/>
</dbReference>
<keyword evidence="12 15" id="KW-0482">Metalloprotease</keyword>
<evidence type="ECO:0000256" key="15">
    <source>
        <dbReference type="PIRNR" id="PIRNR007828"/>
    </source>
</evidence>
<feature type="active site" evidence="16">
    <location>
        <position position="460"/>
    </location>
</feature>
<evidence type="ECO:0000256" key="6">
    <source>
        <dbReference type="ARBA" id="ARBA00022438"/>
    </source>
</evidence>
<dbReference type="FunFam" id="3.30.540.30:FF:000002">
    <property type="entry name" value="Dipeptidyl peptidase 3"/>
    <property type="match status" value="1"/>
</dbReference>
<feature type="binding site" evidence="17">
    <location>
        <position position="517"/>
    </location>
    <ligand>
        <name>Zn(2+)</name>
        <dbReference type="ChEBI" id="CHEBI:29105"/>
        <note>catalytic</note>
    </ligand>
</feature>
<dbReference type="InterPro" id="IPR039461">
    <property type="entry name" value="Peptidase_M49"/>
</dbReference>
<keyword evidence="10 15" id="KW-0378">Hydrolase</keyword>
<keyword evidence="6 15" id="KW-0031">Aminopeptidase</keyword>
<evidence type="ECO:0000256" key="12">
    <source>
        <dbReference type="ARBA" id="ARBA00023049"/>
    </source>
</evidence>
<dbReference type="Gene3D" id="3.30.540.30">
    <property type="match status" value="3"/>
</dbReference>
<keyword evidence="9 15" id="KW-0479">Metal-binding</keyword>
<evidence type="ECO:0000313" key="18">
    <source>
        <dbReference type="EMBL" id="GAQ90877.1"/>
    </source>
</evidence>
<keyword evidence="11 15" id="KW-0862">Zinc</keyword>
<comment type="similarity">
    <text evidence="3 15">Belongs to the peptidase M49 family.</text>
</comment>
<reference evidence="18 19" key="1">
    <citation type="journal article" date="2014" name="Nat. Commun.">
        <title>Klebsormidium flaccidum genome reveals primary factors for plant terrestrial adaptation.</title>
        <authorList>
            <person name="Hori K."/>
            <person name="Maruyama F."/>
            <person name="Fujisawa T."/>
            <person name="Togashi T."/>
            <person name="Yamamoto N."/>
            <person name="Seo M."/>
            <person name="Sato S."/>
            <person name="Yamada T."/>
            <person name="Mori H."/>
            <person name="Tajima N."/>
            <person name="Moriyama T."/>
            <person name="Ikeuchi M."/>
            <person name="Watanabe M."/>
            <person name="Wada H."/>
            <person name="Kobayashi K."/>
            <person name="Saito M."/>
            <person name="Masuda T."/>
            <person name="Sasaki-Sekimoto Y."/>
            <person name="Mashiguchi K."/>
            <person name="Awai K."/>
            <person name="Shimojima M."/>
            <person name="Masuda S."/>
            <person name="Iwai M."/>
            <person name="Nobusawa T."/>
            <person name="Narise T."/>
            <person name="Kondo S."/>
            <person name="Saito H."/>
            <person name="Sato R."/>
            <person name="Murakawa M."/>
            <person name="Ihara Y."/>
            <person name="Oshima-Yamada Y."/>
            <person name="Ohtaka K."/>
            <person name="Satoh M."/>
            <person name="Sonobe K."/>
            <person name="Ishii M."/>
            <person name="Ohtani R."/>
            <person name="Kanamori-Sato M."/>
            <person name="Honoki R."/>
            <person name="Miyazaki D."/>
            <person name="Mochizuki H."/>
            <person name="Umetsu J."/>
            <person name="Higashi K."/>
            <person name="Shibata D."/>
            <person name="Kamiya Y."/>
            <person name="Sato N."/>
            <person name="Nakamura Y."/>
            <person name="Tabata S."/>
            <person name="Ida S."/>
            <person name="Kurokawa K."/>
            <person name="Ohta H."/>
        </authorList>
    </citation>
    <scope>NUCLEOTIDE SEQUENCE [LARGE SCALE GENOMIC DNA]</scope>
    <source>
        <strain evidence="18 19">NIES-2285</strain>
    </source>
</reference>
<dbReference type="GO" id="GO:0004177">
    <property type="term" value="F:aminopeptidase activity"/>
    <property type="evidence" value="ECO:0007669"/>
    <property type="project" value="UniProtKB-KW"/>
</dbReference>
<evidence type="ECO:0000256" key="1">
    <source>
        <dbReference type="ARBA" id="ARBA00001336"/>
    </source>
</evidence>
<feature type="binding site" evidence="17">
    <location>
        <position position="464"/>
    </location>
    <ligand>
        <name>Zn(2+)</name>
        <dbReference type="ChEBI" id="CHEBI:29105"/>
        <note>catalytic</note>
    </ligand>
</feature>
<protein>
    <recommendedName>
        <fullName evidence="5 15">Dipeptidyl peptidase 3</fullName>
        <ecNumber evidence="4 15">3.4.14.4</ecNumber>
    </recommendedName>
    <alternativeName>
        <fullName evidence="13 15">Dipeptidyl aminopeptidase III</fullName>
    </alternativeName>
    <alternativeName>
        <fullName evidence="14 15">Dipeptidyl peptidase III</fullName>
    </alternativeName>
</protein>
<evidence type="ECO:0000256" key="5">
    <source>
        <dbReference type="ARBA" id="ARBA00014713"/>
    </source>
</evidence>
<keyword evidence="7 15" id="KW-0963">Cytoplasm</keyword>
<keyword evidence="8 15" id="KW-0645">Protease</keyword>
<dbReference type="STRING" id="105231.A0A1Y1IQH9"/>
<dbReference type="PANTHER" id="PTHR23422">
    <property type="entry name" value="DIPEPTIDYL PEPTIDASE III-RELATED"/>
    <property type="match status" value="1"/>
</dbReference>
<dbReference type="GO" id="GO:0008235">
    <property type="term" value="F:metalloexopeptidase activity"/>
    <property type="evidence" value="ECO:0007669"/>
    <property type="project" value="InterPro"/>
</dbReference>
<evidence type="ECO:0000256" key="13">
    <source>
        <dbReference type="ARBA" id="ARBA00031288"/>
    </source>
</evidence>
<evidence type="ECO:0000256" key="14">
    <source>
        <dbReference type="ARBA" id="ARBA00032119"/>
    </source>
</evidence>
<evidence type="ECO:0000256" key="4">
    <source>
        <dbReference type="ARBA" id="ARBA00012063"/>
    </source>
</evidence>
<dbReference type="PIRSF" id="PIRSF007828">
    <property type="entry name" value="Dipeptidyl-peptidase_III"/>
    <property type="match status" value="1"/>
</dbReference>
<organism evidence="18 19">
    <name type="scientific">Klebsormidium nitens</name>
    <name type="common">Green alga</name>
    <name type="synonym">Ulothrix nitens</name>
    <dbReference type="NCBI Taxonomy" id="105231"/>
    <lineage>
        <taxon>Eukaryota</taxon>
        <taxon>Viridiplantae</taxon>
        <taxon>Streptophyta</taxon>
        <taxon>Klebsormidiophyceae</taxon>
        <taxon>Klebsormidiales</taxon>
        <taxon>Klebsormidiaceae</taxon>
        <taxon>Klebsormidium</taxon>
    </lineage>
</organism>
<comment type="catalytic activity">
    <reaction evidence="1 15">
        <text>Release of an N-terminal dipeptide from a peptide comprising four or more residues, with broad specificity. Also acts on dipeptidyl 2-naphthylamides.</text>
        <dbReference type="EC" id="3.4.14.4"/>
    </reaction>
</comment>
<feature type="binding site" evidence="17">
    <location>
        <position position="459"/>
    </location>
    <ligand>
        <name>Zn(2+)</name>
        <dbReference type="ChEBI" id="CHEBI:29105"/>
        <note>catalytic</note>
    </ligand>
</feature>
<dbReference type="FunFam" id="3.30.540.30:FF:000001">
    <property type="entry name" value="Dipeptidyl peptidase 3"/>
    <property type="match status" value="1"/>
</dbReference>
<evidence type="ECO:0000256" key="7">
    <source>
        <dbReference type="ARBA" id="ARBA00022490"/>
    </source>
</evidence>
<comment type="cofactor">
    <cofactor evidence="15 17">
        <name>Zn(2+)</name>
        <dbReference type="ChEBI" id="CHEBI:29105"/>
    </cofactor>
    <text evidence="15 17">Binds 1 zinc ion per subunit.</text>
</comment>
<dbReference type="EC" id="3.4.14.4" evidence="4 15"/>
<dbReference type="EMBL" id="DF237645">
    <property type="protein sequence ID" value="GAQ90877.1"/>
    <property type="molecule type" value="Genomic_DNA"/>
</dbReference>
<dbReference type="OMA" id="QRYWIRD"/>
<dbReference type="AlphaFoldDB" id="A0A1Y1IQH9"/>
<evidence type="ECO:0000256" key="10">
    <source>
        <dbReference type="ARBA" id="ARBA00022801"/>
    </source>
</evidence>
<evidence type="ECO:0000256" key="8">
    <source>
        <dbReference type="ARBA" id="ARBA00022670"/>
    </source>
</evidence>
<evidence type="ECO:0000256" key="11">
    <source>
        <dbReference type="ARBA" id="ARBA00022833"/>
    </source>
</evidence>
<name>A0A1Y1IQH9_KLENI</name>
<dbReference type="PANTHER" id="PTHR23422:SF11">
    <property type="entry name" value="DIPEPTIDYL PEPTIDASE 3"/>
    <property type="match status" value="1"/>
</dbReference>
<dbReference type="GO" id="GO:0005737">
    <property type="term" value="C:cytoplasm"/>
    <property type="evidence" value="ECO:0000318"/>
    <property type="project" value="GO_Central"/>
</dbReference>
<comment type="subcellular location">
    <subcellularLocation>
        <location evidence="2">Cytoplasm</location>
    </subcellularLocation>
</comment>
<dbReference type="InterPro" id="IPR005317">
    <property type="entry name" value="Dipeptidyl-peptase3"/>
</dbReference>
<evidence type="ECO:0000256" key="2">
    <source>
        <dbReference type="ARBA" id="ARBA00004496"/>
    </source>
</evidence>
<proteinExistence type="inferred from homology"/>
<evidence type="ECO:0000256" key="9">
    <source>
        <dbReference type="ARBA" id="ARBA00022723"/>
    </source>
</evidence>
<accession>A0A1Y1IQH9</accession>
<dbReference type="OrthoDB" id="4694525at2759"/>
<sequence>MAPPREGALAPSSPADLDDALRKLHVASVDLPVSKLECRTAWDGLTEQEKQYAHFFATAAWAGAKICAVQLSQESAPLGQLLLLLFSGQSVAELKARSMGAGVSEEEWKAFVAYAAAVFANLGNYLSFGDSKIIPGLPSAQLERILAQAALQDSDREHLQQLWSQYGAKAYSLEPGERALGLAPDGISCYYSPGIQKAEIDAVQGWMSQAGIEAWNTRIFRRDTPAGALPEYDLRIASAHTRPVESHSLQGGGVVHVVYGDHCEELRVLVDALKQALPHAANDNQKQMLHEYIRHFETGDIGAHKDSQRCWIKDQGPVVETNIGFIENYRDPVGSCAEFEGFVAVVNKEQSAKFGALVAAAPALLPTLPWPREFEKDAFRKPDFTSLEVVAFANGGIPAGINIPNYDDLRQHDGFKNVSLGNVLAAKDSDDRVPFLQDADQQLWKEFKGKAFEVQVGCHELLGHGSGKLFHRGSDGVFDFPHGSLANPETGAPVASWYEAGQSWDSVFGAISSSYEECRAECVGIFLAANEQVLSIFGHEGQEAGDVMYVNWLLMARGGLLALEMYTPETRAWRQAHMQARFAILNVFLRATQRDTSPGDPFVQVKWVGDNDAVVVLNRAKIASVGVPAVGAFLRQLQVFKATADIGRGGALYADLTTVSPDFLQLRRVVMEQKKPRPVFCQAHTVLDESAPGGVRLLEFDASHEGLIESSVARFGKVF</sequence>
<evidence type="ECO:0000256" key="16">
    <source>
        <dbReference type="PIRSR" id="PIRSR007828-1"/>
    </source>
</evidence>
<gene>
    <name evidence="18" type="ORF">KFL_006960030</name>
</gene>
<dbReference type="GO" id="GO:0006508">
    <property type="term" value="P:proteolysis"/>
    <property type="evidence" value="ECO:0007669"/>
    <property type="project" value="UniProtKB-KW"/>
</dbReference>
<dbReference type="Pfam" id="PF03571">
    <property type="entry name" value="Peptidase_M49"/>
    <property type="match status" value="1"/>
</dbReference>
<evidence type="ECO:0000256" key="3">
    <source>
        <dbReference type="ARBA" id="ARBA00010200"/>
    </source>
</evidence>
<dbReference type="GO" id="GO:0008239">
    <property type="term" value="F:dipeptidyl-peptidase activity"/>
    <property type="evidence" value="ECO:0000318"/>
    <property type="project" value="GO_Central"/>
</dbReference>
<keyword evidence="19" id="KW-1185">Reference proteome</keyword>